<name>A0A0N5CZ01_THECL</name>
<dbReference type="Proteomes" id="UP000276776">
    <property type="component" value="Unassembled WGS sequence"/>
</dbReference>
<protein>
    <submittedName>
        <fullName evidence="4">Protein FAR1-RELATED SEQUENCE</fullName>
    </submittedName>
</protein>
<organism evidence="4">
    <name type="scientific">Thelazia callipaeda</name>
    <name type="common">Oriental eyeworm</name>
    <name type="synonym">Parasitic nematode</name>
    <dbReference type="NCBI Taxonomy" id="103827"/>
    <lineage>
        <taxon>Eukaryota</taxon>
        <taxon>Metazoa</taxon>
        <taxon>Ecdysozoa</taxon>
        <taxon>Nematoda</taxon>
        <taxon>Chromadorea</taxon>
        <taxon>Rhabditida</taxon>
        <taxon>Spirurina</taxon>
        <taxon>Spiruromorpha</taxon>
        <taxon>Thelazioidea</taxon>
        <taxon>Thelaziidae</taxon>
        <taxon>Thelazia</taxon>
    </lineage>
</organism>
<accession>A0A0N5CZ01</accession>
<dbReference type="AlphaFoldDB" id="A0A0N5CZ01"/>
<keyword evidence="3" id="KW-1185">Reference proteome</keyword>
<feature type="domain" description="ZSWIM3 N-terminal" evidence="1">
    <location>
        <begin position="76"/>
        <end position="176"/>
    </location>
</feature>
<evidence type="ECO:0000259" key="1">
    <source>
        <dbReference type="Pfam" id="PF21599"/>
    </source>
</evidence>
<dbReference type="STRING" id="103827.A0A0N5CZ01"/>
<proteinExistence type="predicted"/>
<evidence type="ECO:0000313" key="2">
    <source>
        <dbReference type="EMBL" id="VDN02958.1"/>
    </source>
</evidence>
<dbReference type="InterPro" id="IPR048325">
    <property type="entry name" value="ZSWIM3_N"/>
</dbReference>
<reference evidence="2 3" key="2">
    <citation type="submission" date="2018-11" db="EMBL/GenBank/DDBJ databases">
        <authorList>
            <consortium name="Pathogen Informatics"/>
        </authorList>
    </citation>
    <scope>NUCLEOTIDE SEQUENCE [LARGE SCALE GENOMIC DNA]</scope>
</reference>
<evidence type="ECO:0000313" key="3">
    <source>
        <dbReference type="Proteomes" id="UP000276776"/>
    </source>
</evidence>
<sequence>MKDYYELELIYRLFLEKFDREQRAEKNAEAGDLSSDTVLTVENSKFMDIDNLRNQTYSNFNAEEISVLHKASERIRCNAKFSSFDEFETFFEAYKIVNFAPYRIARYDYREGSNNVGQVVAYFSIIYRCTFGSKEHNKRRGKIWWCSPRCKAMLRVLITSERHIFKIKTFKREHSHHLSEKNYQASMGIETRIGGFLVH</sequence>
<gene>
    <name evidence="2" type="ORF">TCLT_LOCUS5687</name>
</gene>
<dbReference type="EMBL" id="UYYF01004356">
    <property type="protein sequence ID" value="VDN02958.1"/>
    <property type="molecule type" value="Genomic_DNA"/>
</dbReference>
<dbReference type="Pfam" id="PF21599">
    <property type="entry name" value="ZSWIM3_N"/>
    <property type="match status" value="1"/>
</dbReference>
<evidence type="ECO:0000313" key="4">
    <source>
        <dbReference type="WBParaSite" id="TCLT_0000569801-mRNA-1"/>
    </source>
</evidence>
<reference evidence="4" key="1">
    <citation type="submission" date="2017-02" db="UniProtKB">
        <authorList>
            <consortium name="WormBaseParasite"/>
        </authorList>
    </citation>
    <scope>IDENTIFICATION</scope>
</reference>
<dbReference type="WBParaSite" id="TCLT_0000569801-mRNA-1">
    <property type="protein sequence ID" value="TCLT_0000569801-mRNA-1"/>
    <property type="gene ID" value="TCLT_0000569801"/>
</dbReference>